<evidence type="ECO:0000256" key="8">
    <source>
        <dbReference type="SAM" id="MobiDB-lite"/>
    </source>
</evidence>
<feature type="transmembrane region" description="Helical" evidence="9">
    <location>
        <begin position="439"/>
        <end position="458"/>
    </location>
</feature>
<evidence type="ECO:0000256" key="9">
    <source>
        <dbReference type="SAM" id="Phobius"/>
    </source>
</evidence>
<evidence type="ECO:0000256" key="3">
    <source>
        <dbReference type="ARBA" id="ARBA00010425"/>
    </source>
</evidence>
<accession>G0SEZ6</accession>
<keyword evidence="7 9" id="KW-0472">Membrane</keyword>
<keyword evidence="6 9" id="KW-1133">Transmembrane helix</keyword>
<evidence type="ECO:0000256" key="6">
    <source>
        <dbReference type="ARBA" id="ARBA00022989"/>
    </source>
</evidence>
<dbReference type="eggNOG" id="KOG1443">
    <property type="taxonomic scope" value="Eukaryota"/>
</dbReference>
<gene>
    <name evidence="11" type="ORF">CTHT_0060250</name>
</gene>
<dbReference type="OrthoDB" id="18894at2759"/>
<feature type="transmembrane region" description="Helical" evidence="9">
    <location>
        <begin position="464"/>
        <end position="489"/>
    </location>
</feature>
<feature type="region of interest" description="Disordered" evidence="8">
    <location>
        <begin position="1"/>
        <end position="70"/>
    </location>
</feature>
<comment type="function">
    <text evidence="1">Involved in the import of GDP-mannose from the cytoplasm into the Golgi lumen.</text>
</comment>
<comment type="similarity">
    <text evidence="3">Belongs to the TPT transporter family. SLC35D subfamily.</text>
</comment>
<dbReference type="Pfam" id="PF03151">
    <property type="entry name" value="TPT"/>
    <property type="match status" value="1"/>
</dbReference>
<evidence type="ECO:0000256" key="2">
    <source>
        <dbReference type="ARBA" id="ARBA00004477"/>
    </source>
</evidence>
<evidence type="ECO:0000256" key="7">
    <source>
        <dbReference type="ARBA" id="ARBA00023136"/>
    </source>
</evidence>
<organism evidence="12">
    <name type="scientific">Chaetomium thermophilum (strain DSM 1495 / CBS 144.50 / IMI 039719)</name>
    <name type="common">Thermochaetoides thermophila</name>
    <dbReference type="NCBI Taxonomy" id="759272"/>
    <lineage>
        <taxon>Eukaryota</taxon>
        <taxon>Fungi</taxon>
        <taxon>Dikarya</taxon>
        <taxon>Ascomycota</taxon>
        <taxon>Pezizomycotina</taxon>
        <taxon>Sordariomycetes</taxon>
        <taxon>Sordariomycetidae</taxon>
        <taxon>Sordariales</taxon>
        <taxon>Chaetomiaceae</taxon>
        <taxon>Thermochaetoides</taxon>
    </lineage>
</organism>
<feature type="transmembrane region" description="Helical" evidence="9">
    <location>
        <begin position="408"/>
        <end position="432"/>
    </location>
</feature>
<reference evidence="11 12" key="1">
    <citation type="journal article" date="2011" name="Cell">
        <title>Insight into structure and assembly of the nuclear pore complex by utilizing the genome of a eukaryotic thermophile.</title>
        <authorList>
            <person name="Amlacher S."/>
            <person name="Sarges P."/>
            <person name="Flemming D."/>
            <person name="van Noort V."/>
            <person name="Kunze R."/>
            <person name="Devos D.P."/>
            <person name="Arumugam M."/>
            <person name="Bork P."/>
            <person name="Hurt E."/>
        </authorList>
    </citation>
    <scope>NUCLEOTIDE SEQUENCE [LARGE SCALE GENOMIC DNA]</scope>
    <source>
        <strain evidence="12">DSM 1495 / CBS 144.50 / IMI 039719</strain>
    </source>
</reference>
<dbReference type="KEGG" id="cthr:CTHT_0060250"/>
<feature type="region of interest" description="Disordered" evidence="8">
    <location>
        <begin position="200"/>
        <end position="248"/>
    </location>
</feature>
<protein>
    <submittedName>
        <fullName evidence="11">Putative carbohydrate transmembrane transporter protein</fullName>
    </submittedName>
</protein>
<dbReference type="PANTHER" id="PTHR11132">
    <property type="entry name" value="SOLUTE CARRIER FAMILY 35"/>
    <property type="match status" value="1"/>
</dbReference>
<feature type="region of interest" description="Disordered" evidence="8">
    <location>
        <begin position="151"/>
        <end position="179"/>
    </location>
</feature>
<comment type="subunit">
    <text evidence="4">Homooligomer.</text>
</comment>
<dbReference type="RefSeq" id="XP_006696343.1">
    <property type="nucleotide sequence ID" value="XM_006696280.1"/>
</dbReference>
<feature type="transmembrane region" description="Helical" evidence="9">
    <location>
        <begin position="288"/>
        <end position="315"/>
    </location>
</feature>
<feature type="transmembrane region" description="Helical" evidence="9">
    <location>
        <begin position="501"/>
        <end position="519"/>
    </location>
</feature>
<evidence type="ECO:0000256" key="5">
    <source>
        <dbReference type="ARBA" id="ARBA00022692"/>
    </source>
</evidence>
<proteinExistence type="inferred from homology"/>
<feature type="transmembrane region" description="Helical" evidence="9">
    <location>
        <begin position="335"/>
        <end position="362"/>
    </location>
</feature>
<feature type="transmembrane region" description="Helical" evidence="9">
    <location>
        <begin position="539"/>
        <end position="556"/>
    </location>
</feature>
<feature type="region of interest" description="Disordered" evidence="8">
    <location>
        <begin position="673"/>
        <end position="692"/>
    </location>
</feature>
<dbReference type="AlphaFoldDB" id="G0SEZ6"/>
<feature type="compositionally biased region" description="Low complexity" evidence="8">
    <location>
        <begin position="33"/>
        <end position="50"/>
    </location>
</feature>
<evidence type="ECO:0000259" key="10">
    <source>
        <dbReference type="Pfam" id="PF03151"/>
    </source>
</evidence>
<dbReference type="InterPro" id="IPR050186">
    <property type="entry name" value="TPT_transporter"/>
</dbReference>
<comment type="subcellular location">
    <subcellularLocation>
        <location evidence="2">Endoplasmic reticulum membrane</location>
        <topology evidence="2">Multi-pass membrane protein</topology>
    </subcellularLocation>
</comment>
<dbReference type="InterPro" id="IPR004853">
    <property type="entry name" value="Sugar_P_trans_dom"/>
</dbReference>
<feature type="domain" description="Sugar phosphate transporter" evidence="10">
    <location>
        <begin position="336"/>
        <end position="612"/>
    </location>
</feature>
<feature type="transmembrane region" description="Helical" evidence="9">
    <location>
        <begin position="383"/>
        <end position="402"/>
    </location>
</feature>
<dbReference type="GO" id="GO:0005789">
    <property type="term" value="C:endoplasmic reticulum membrane"/>
    <property type="evidence" value="ECO:0007669"/>
    <property type="project" value="UniProtKB-SubCell"/>
</dbReference>
<keyword evidence="5 9" id="KW-0812">Transmembrane</keyword>
<feature type="transmembrane region" description="Helical" evidence="9">
    <location>
        <begin position="568"/>
        <end position="590"/>
    </location>
</feature>
<dbReference type="EMBL" id="GL988046">
    <property type="protein sequence ID" value="EGS18012.1"/>
    <property type="molecule type" value="Genomic_DNA"/>
</dbReference>
<feature type="transmembrane region" description="Helical" evidence="9">
    <location>
        <begin position="596"/>
        <end position="615"/>
    </location>
</feature>
<keyword evidence="12" id="KW-1185">Reference proteome</keyword>
<feature type="region of interest" description="Disordered" evidence="8">
    <location>
        <begin position="96"/>
        <end position="119"/>
    </location>
</feature>
<name>G0SEZ6_CHATD</name>
<dbReference type="STRING" id="759272.G0SEZ6"/>
<evidence type="ECO:0000313" key="11">
    <source>
        <dbReference type="EMBL" id="EGS18012.1"/>
    </source>
</evidence>
<feature type="compositionally biased region" description="Pro residues" evidence="8">
    <location>
        <begin position="13"/>
        <end position="32"/>
    </location>
</feature>
<evidence type="ECO:0000256" key="4">
    <source>
        <dbReference type="ARBA" id="ARBA00011182"/>
    </source>
</evidence>
<evidence type="ECO:0000313" key="12">
    <source>
        <dbReference type="Proteomes" id="UP000008066"/>
    </source>
</evidence>
<dbReference type="OMA" id="QPIMVES"/>
<dbReference type="HOGENOM" id="CLU_022332_4_1_1"/>
<feature type="compositionally biased region" description="Acidic residues" evidence="8">
    <location>
        <begin position="230"/>
        <end position="244"/>
    </location>
</feature>
<evidence type="ECO:0000256" key="1">
    <source>
        <dbReference type="ARBA" id="ARBA00003420"/>
    </source>
</evidence>
<feature type="compositionally biased region" description="Gly residues" evidence="8">
    <location>
        <begin position="202"/>
        <end position="220"/>
    </location>
</feature>
<dbReference type="Proteomes" id="UP000008066">
    <property type="component" value="Unassembled WGS sequence"/>
</dbReference>
<sequence>MSALPTASVGDPTPRPSSPIVPLPSGRSPPRPSSSASFSPSSSSSSSSSSYPLVRHDTAPPAVTSDNVNTSIYNHHNDYEAEHWRSEHSNQALLAGHIPGDSRHDPPNPPDLGSTAQPVTTTIEMDAITQSGHRRRRSSLINPASAATAAAANHLGRARSRSIRRCSPDGGASGSSSAADAKILEETGEEQPIMVESLRVGGAAGGGGGRGGGGGGGGGDISSRNHSDEDGLSDEDLHDDEETGLTDRERRRKRLKRLRNQQLDQRVAREHITREEKKEADLSVLKNLLINVLLIGLWYTFSLLISLVGFAPFSWDWDFANRRQYNKWMFSPDNLNFPFPMFTTATHMLVQFSLASLVLYLFPSFRPQHPRSDPSQPVMTKTFYLTRIGPCGLATGLDIGLGNASLQFITLTFYTMCKSSSLAFVLLFAFLFRLETPNWKLVTIIAIMTVGVVMMVAGEVEFKLGGFVLVISAAFFSGFRWALTQILLLRNPATSNPFSSIFFLAPVMFLTLICIAIPVEGAGNLIAGLGQIAEQKGALVAPLLLLFPGVIAFLMTSSEFALLKRTSVVTLSIAGIFKEAVTIAAAAIVFGDTMTLINMVGLITTLVAIGWYNYIKISRMRLEAQLDVHSEHLAAQHAAVERARRSDSLSPSPVGGRGEVEVGENVGLLAAAGAHHRRSMDDDDAPVGAANALNQGSGERVLFTGDGGDVVIAASPSHEVKGTPQ</sequence>
<dbReference type="GeneID" id="18260063"/>